<feature type="transmembrane region" description="Helical" evidence="1">
    <location>
        <begin position="236"/>
        <end position="256"/>
    </location>
</feature>
<keyword evidence="1" id="KW-0472">Membrane</keyword>
<dbReference type="EMBL" id="JBBNAF010000013">
    <property type="protein sequence ID" value="KAK9087913.1"/>
    <property type="molecule type" value="Genomic_DNA"/>
</dbReference>
<evidence type="ECO:0000313" key="2">
    <source>
        <dbReference type="EMBL" id="KAK9087913.1"/>
    </source>
</evidence>
<evidence type="ECO:0000313" key="3">
    <source>
        <dbReference type="Proteomes" id="UP001420932"/>
    </source>
</evidence>
<evidence type="ECO:0000256" key="1">
    <source>
        <dbReference type="SAM" id="Phobius"/>
    </source>
</evidence>
<gene>
    <name evidence="2" type="ORF">Syun_030307</name>
</gene>
<sequence length="480" mass="54202">MGQAHQICANPPDLAASKVFRLVCDPNLMTIQSFDFRSDMKSEIREVVLQMKSPFLQLLDPPPDLELSKVLPTSDPTDPPPTTQGFRQIQLPSIEFNNQKVSIFSDLASSDPRSVLMQSRVGKKMLGLYNLLLHVKDRCLIAPPPWPPPSSLKPAIIVVDFAFDFDRFDLLFFLLVHTTLNLVKMTCSDQHDVQGYWMIGGTKTQQAINYTIYAYDCSSNLHILCILPLDHPRVPVLSSILQCIVVVFVVLTALTSCLEKFSMAVISTLFHKAFEHAMVVATYFCVMLLVAGIWSWCSQRGTLVSFHKLDLAYIVICNANLLVIAPCMKLVCIYAEAHGKGIVICFVMPRQWMAVQLSTHYLLVCSHDELLAMASHFSLDWTGALKLRSIPFAFMIDCIWIYYHFTSQTCGFPHIVGVLQSGLVQYVYLLVAYEVVFVMPLNNWGLWRTLLVGCSVYLSFFWRVNHLSTFASRQARVVVV</sequence>
<feature type="transmembrane region" description="Helical" evidence="1">
    <location>
        <begin position="415"/>
        <end position="439"/>
    </location>
</feature>
<accession>A0AAP0HGV9</accession>
<dbReference type="AlphaFoldDB" id="A0AAP0HGV9"/>
<feature type="transmembrane region" description="Helical" evidence="1">
    <location>
        <begin position="311"/>
        <end position="335"/>
    </location>
</feature>
<reference evidence="2 3" key="1">
    <citation type="submission" date="2024-01" db="EMBL/GenBank/DDBJ databases">
        <title>Genome assemblies of Stephania.</title>
        <authorList>
            <person name="Yang L."/>
        </authorList>
    </citation>
    <scope>NUCLEOTIDE SEQUENCE [LARGE SCALE GENOMIC DNA]</scope>
    <source>
        <strain evidence="2">YNDBR</strain>
        <tissue evidence="2">Leaf</tissue>
    </source>
</reference>
<organism evidence="2 3">
    <name type="scientific">Stephania yunnanensis</name>
    <dbReference type="NCBI Taxonomy" id="152371"/>
    <lineage>
        <taxon>Eukaryota</taxon>
        <taxon>Viridiplantae</taxon>
        <taxon>Streptophyta</taxon>
        <taxon>Embryophyta</taxon>
        <taxon>Tracheophyta</taxon>
        <taxon>Spermatophyta</taxon>
        <taxon>Magnoliopsida</taxon>
        <taxon>Ranunculales</taxon>
        <taxon>Menispermaceae</taxon>
        <taxon>Menispermoideae</taxon>
        <taxon>Cissampelideae</taxon>
        <taxon>Stephania</taxon>
    </lineage>
</organism>
<proteinExistence type="predicted"/>
<keyword evidence="1" id="KW-0812">Transmembrane</keyword>
<feature type="transmembrane region" description="Helical" evidence="1">
    <location>
        <begin position="277"/>
        <end position="296"/>
    </location>
</feature>
<name>A0AAP0HGV9_9MAGN</name>
<feature type="transmembrane region" description="Helical" evidence="1">
    <location>
        <begin position="445"/>
        <end position="464"/>
    </location>
</feature>
<comment type="caution">
    <text evidence="2">The sequence shown here is derived from an EMBL/GenBank/DDBJ whole genome shotgun (WGS) entry which is preliminary data.</text>
</comment>
<keyword evidence="1" id="KW-1133">Transmembrane helix</keyword>
<keyword evidence="3" id="KW-1185">Reference proteome</keyword>
<protein>
    <submittedName>
        <fullName evidence="2">Uncharacterized protein</fullName>
    </submittedName>
</protein>
<dbReference type="Proteomes" id="UP001420932">
    <property type="component" value="Unassembled WGS sequence"/>
</dbReference>